<evidence type="ECO:0000313" key="3">
    <source>
        <dbReference type="EMBL" id="MEW5290383.1"/>
    </source>
</evidence>
<keyword evidence="1" id="KW-0732">Signal</keyword>
<dbReference type="Pfam" id="PF00419">
    <property type="entry name" value="Fimbrial"/>
    <property type="match status" value="1"/>
</dbReference>
<dbReference type="InterPro" id="IPR036937">
    <property type="entry name" value="Adhesion_dom_fimbrial_sf"/>
</dbReference>
<dbReference type="SUPFAM" id="SSF49401">
    <property type="entry name" value="Bacterial adhesins"/>
    <property type="match status" value="1"/>
</dbReference>
<gene>
    <name evidence="3" type="ORF">ABW286_14530</name>
</gene>
<protein>
    <submittedName>
        <fullName evidence="3">Fimbrial protein</fullName>
    </submittedName>
</protein>
<evidence type="ECO:0000259" key="2">
    <source>
        <dbReference type="Pfam" id="PF00419"/>
    </source>
</evidence>
<dbReference type="EMBL" id="JBFKZN010000007">
    <property type="protein sequence ID" value="MEW5290383.1"/>
    <property type="molecule type" value="Genomic_DNA"/>
</dbReference>
<evidence type="ECO:0000313" key="4">
    <source>
        <dbReference type="Proteomes" id="UP001554567"/>
    </source>
</evidence>
<reference evidence="3 4" key="1">
    <citation type="submission" date="2024-07" db="EMBL/GenBank/DDBJ databases">
        <authorList>
            <person name="Dulla G.F.J."/>
            <person name="Delorm J.G."/>
        </authorList>
    </citation>
    <scope>NUCLEOTIDE SEQUENCE [LARGE SCALE GENOMIC DNA]</scope>
    <source>
        <strain evidence="3 4">JGD 233</strain>
    </source>
</reference>
<dbReference type="InterPro" id="IPR050263">
    <property type="entry name" value="Bact_Fimbrial_Adh_Pro"/>
</dbReference>
<feature type="chain" id="PRO_5046554415" evidence="1">
    <location>
        <begin position="25"/>
        <end position="180"/>
    </location>
</feature>
<dbReference type="Gene3D" id="2.60.40.1090">
    <property type="entry name" value="Fimbrial-type adhesion domain"/>
    <property type="match status" value="1"/>
</dbReference>
<dbReference type="Proteomes" id="UP001554567">
    <property type="component" value="Unassembled WGS sequence"/>
</dbReference>
<proteinExistence type="predicted"/>
<keyword evidence="4" id="KW-1185">Reference proteome</keyword>
<accession>A0ABV3N3I7</accession>
<evidence type="ECO:0000256" key="1">
    <source>
        <dbReference type="SAM" id="SignalP"/>
    </source>
</evidence>
<comment type="caution">
    <text evidence="3">The sequence shown here is derived from an EMBL/GenBank/DDBJ whole genome shotgun (WGS) entry which is preliminary data.</text>
</comment>
<feature type="signal peptide" evidence="1">
    <location>
        <begin position="1"/>
        <end position="24"/>
    </location>
</feature>
<feature type="domain" description="Fimbrial-type adhesion" evidence="2">
    <location>
        <begin position="35"/>
        <end position="179"/>
    </location>
</feature>
<dbReference type="PANTHER" id="PTHR33420:SF26">
    <property type="entry name" value="FIMBRIAL SUBUNIT"/>
    <property type="match status" value="1"/>
</dbReference>
<organism evidence="3 4">
    <name type="scientific">Erwinia papayae</name>
    <dbReference type="NCBI Taxonomy" id="206499"/>
    <lineage>
        <taxon>Bacteria</taxon>
        <taxon>Pseudomonadati</taxon>
        <taxon>Pseudomonadota</taxon>
        <taxon>Gammaproteobacteria</taxon>
        <taxon>Enterobacterales</taxon>
        <taxon>Erwiniaceae</taxon>
        <taxon>Erwinia</taxon>
    </lineage>
</organism>
<dbReference type="RefSeq" id="WP_367167917.1">
    <property type="nucleotide sequence ID" value="NZ_JBFKZN010000007.1"/>
</dbReference>
<dbReference type="InterPro" id="IPR008966">
    <property type="entry name" value="Adhesion_dom_sf"/>
</dbReference>
<name>A0ABV3N3I7_9GAMM</name>
<sequence>MKSLLRHSLCTVLYISLFAPLSPAWSEALSVNARFSGTLTENLTPCSLQTVDQNISLGPFTLNSLKNNKESARYPFSVRLENCTFDPEQPADIAVYLTGQGDDSGMLQLSSGSTAGGIVMGFEDMQGKTLPVNATTPGLTLPLNATEIVIQMQAWLRVNDTAKLAAGDFSATLNYVIDYP</sequence>
<dbReference type="InterPro" id="IPR000259">
    <property type="entry name" value="Adhesion_dom_fimbrial"/>
</dbReference>
<dbReference type="PANTHER" id="PTHR33420">
    <property type="entry name" value="FIMBRIAL SUBUNIT ELFA-RELATED"/>
    <property type="match status" value="1"/>
</dbReference>